<gene>
    <name evidence="2" type="ORF">RM540_09390</name>
</gene>
<evidence type="ECO:0000313" key="2">
    <source>
        <dbReference type="EMBL" id="MDT0631958.1"/>
    </source>
</evidence>
<reference evidence="2 3" key="1">
    <citation type="submission" date="2023-09" db="EMBL/GenBank/DDBJ databases">
        <authorList>
            <person name="Rey-Velasco X."/>
        </authorList>
    </citation>
    <scope>NUCLEOTIDE SEQUENCE [LARGE SCALE GENOMIC DNA]</scope>
    <source>
        <strain evidence="2 3">F394</strain>
    </source>
</reference>
<protein>
    <submittedName>
        <fullName evidence="2">ImmA/IrrE family metallo-endopeptidase</fullName>
    </submittedName>
</protein>
<feature type="domain" description="IrrE N-terminal-like" evidence="1">
    <location>
        <begin position="40"/>
        <end position="158"/>
    </location>
</feature>
<name>A0ABU3BRQ8_9BACT</name>
<dbReference type="InterPro" id="IPR052345">
    <property type="entry name" value="Rad_response_metalloprotease"/>
</dbReference>
<dbReference type="InterPro" id="IPR010359">
    <property type="entry name" value="IrrE_HExxH"/>
</dbReference>
<sequence>MNRTALARQALEAAVQVRRDARVGAWDPVCPFDVAAAPDVGVKVRYLAMQAEGLYSPNRGVPSVLVNAERPGPRQRYTCAHELGHHAFGHGVRADDVVGRRPFDDPDEFLADVFAGHLLMPEVGVLQAFRALGADPAEPTVFEVYAVASEFGVGYRTLLTHLVYSAGVLSRDRADGLARHTPKRIRGQIAPGHPAPELTVVSESGRKRAYDVVAGGLVLTLGEAETEADGLDVEGRTVHGPLVRALYPGEWPLAVGGCEVSVRVTAPGYEGLAADRHGPKGERAPAGVIR</sequence>
<dbReference type="Pfam" id="PF06114">
    <property type="entry name" value="Peptidase_M78"/>
    <property type="match status" value="1"/>
</dbReference>
<proteinExistence type="predicted"/>
<dbReference type="PANTHER" id="PTHR43236">
    <property type="entry name" value="ANTITOXIN HIGA1"/>
    <property type="match status" value="1"/>
</dbReference>
<evidence type="ECO:0000313" key="3">
    <source>
        <dbReference type="Proteomes" id="UP001267426"/>
    </source>
</evidence>
<dbReference type="Gene3D" id="1.10.10.2910">
    <property type="match status" value="1"/>
</dbReference>
<keyword evidence="3" id="KW-1185">Reference proteome</keyword>
<evidence type="ECO:0000259" key="1">
    <source>
        <dbReference type="Pfam" id="PF06114"/>
    </source>
</evidence>
<dbReference type="Proteomes" id="UP001267426">
    <property type="component" value="Unassembled WGS sequence"/>
</dbReference>
<dbReference type="EMBL" id="JAVRHT010000019">
    <property type="protein sequence ID" value="MDT0631958.1"/>
    <property type="molecule type" value="Genomic_DNA"/>
</dbReference>
<accession>A0ABU3BRQ8</accession>
<dbReference type="PANTHER" id="PTHR43236:SF1">
    <property type="entry name" value="BLL7220 PROTEIN"/>
    <property type="match status" value="1"/>
</dbReference>
<organism evidence="2 3">
    <name type="scientific">Rubrivirga litoralis</name>
    <dbReference type="NCBI Taxonomy" id="3075598"/>
    <lineage>
        <taxon>Bacteria</taxon>
        <taxon>Pseudomonadati</taxon>
        <taxon>Rhodothermota</taxon>
        <taxon>Rhodothermia</taxon>
        <taxon>Rhodothermales</taxon>
        <taxon>Rubricoccaceae</taxon>
        <taxon>Rubrivirga</taxon>
    </lineage>
</organism>
<dbReference type="RefSeq" id="WP_311663423.1">
    <property type="nucleotide sequence ID" value="NZ_JAVRHT010000019.1"/>
</dbReference>
<comment type="caution">
    <text evidence="2">The sequence shown here is derived from an EMBL/GenBank/DDBJ whole genome shotgun (WGS) entry which is preliminary data.</text>
</comment>